<comment type="caution">
    <text evidence="2">The sequence shown here is derived from an EMBL/GenBank/DDBJ whole genome shotgun (WGS) entry which is preliminary data.</text>
</comment>
<dbReference type="AlphaFoldDB" id="A8NAR4"/>
<dbReference type="InParanoid" id="A8NAR4"/>
<accession>A8NAR4</accession>
<dbReference type="KEGG" id="cci:CC1G_08433"/>
<dbReference type="HOGENOM" id="CLU_1539962_0_0_1"/>
<name>A8NAR4_COPC7</name>
<feature type="compositionally biased region" description="Low complexity" evidence="1">
    <location>
        <begin position="1"/>
        <end position="22"/>
    </location>
</feature>
<organism evidence="2 3">
    <name type="scientific">Coprinopsis cinerea (strain Okayama-7 / 130 / ATCC MYA-4618 / FGSC 9003)</name>
    <name type="common">Inky cap fungus</name>
    <name type="synonym">Hormographiella aspergillata</name>
    <dbReference type="NCBI Taxonomy" id="240176"/>
    <lineage>
        <taxon>Eukaryota</taxon>
        <taxon>Fungi</taxon>
        <taxon>Dikarya</taxon>
        <taxon>Basidiomycota</taxon>
        <taxon>Agaricomycotina</taxon>
        <taxon>Agaricomycetes</taxon>
        <taxon>Agaricomycetidae</taxon>
        <taxon>Agaricales</taxon>
        <taxon>Agaricineae</taxon>
        <taxon>Psathyrellaceae</taxon>
        <taxon>Coprinopsis</taxon>
    </lineage>
</organism>
<gene>
    <name evidence="2" type="ORF">CC1G_08433</name>
</gene>
<proteinExistence type="predicted"/>
<evidence type="ECO:0000256" key="1">
    <source>
        <dbReference type="SAM" id="MobiDB-lite"/>
    </source>
</evidence>
<dbReference type="Proteomes" id="UP000001861">
    <property type="component" value="Unassembled WGS sequence"/>
</dbReference>
<sequence>MIHPSSRTTSISDTSASSTRSIQWFDELSLSREPECDEELPPSGSSSSTSSCEDNNTSSTRKSSNDSTTGTFRPREPAPSPLVRKRSKSTSSDGKIAVSLVNLGLSTKGGLVSLSEKRQGARQRHYSTSEAAAISLVLRRPYGGRPTLQLSRAGTIDDGASMDEELAEASWVVL</sequence>
<keyword evidence="3" id="KW-1185">Reference proteome</keyword>
<feature type="region of interest" description="Disordered" evidence="1">
    <location>
        <begin position="1"/>
        <end position="93"/>
    </location>
</feature>
<dbReference type="GeneID" id="6008394"/>
<dbReference type="RefSeq" id="XP_001831916.2">
    <property type="nucleotide sequence ID" value="XM_001831864.2"/>
</dbReference>
<reference evidence="2 3" key="1">
    <citation type="journal article" date="2010" name="Proc. Natl. Acad. Sci. U.S.A.">
        <title>Insights into evolution of multicellular fungi from the assembled chromosomes of the mushroom Coprinopsis cinerea (Coprinus cinereus).</title>
        <authorList>
            <person name="Stajich J.E."/>
            <person name="Wilke S.K."/>
            <person name="Ahren D."/>
            <person name="Au C.H."/>
            <person name="Birren B.W."/>
            <person name="Borodovsky M."/>
            <person name="Burns C."/>
            <person name="Canback B."/>
            <person name="Casselton L.A."/>
            <person name="Cheng C.K."/>
            <person name="Deng J."/>
            <person name="Dietrich F.S."/>
            <person name="Fargo D.C."/>
            <person name="Farman M.L."/>
            <person name="Gathman A.C."/>
            <person name="Goldberg J."/>
            <person name="Guigo R."/>
            <person name="Hoegger P.J."/>
            <person name="Hooker J.B."/>
            <person name="Huggins A."/>
            <person name="James T.Y."/>
            <person name="Kamada T."/>
            <person name="Kilaru S."/>
            <person name="Kodira C."/>
            <person name="Kues U."/>
            <person name="Kupfer D."/>
            <person name="Kwan H.S."/>
            <person name="Lomsadze A."/>
            <person name="Li W."/>
            <person name="Lilly W.W."/>
            <person name="Ma L.J."/>
            <person name="Mackey A.J."/>
            <person name="Manning G."/>
            <person name="Martin F."/>
            <person name="Muraguchi H."/>
            <person name="Natvig D.O."/>
            <person name="Palmerini H."/>
            <person name="Ramesh M.A."/>
            <person name="Rehmeyer C.J."/>
            <person name="Roe B.A."/>
            <person name="Shenoy N."/>
            <person name="Stanke M."/>
            <person name="Ter-Hovhannisyan V."/>
            <person name="Tunlid A."/>
            <person name="Velagapudi R."/>
            <person name="Vision T.J."/>
            <person name="Zeng Q."/>
            <person name="Zolan M.E."/>
            <person name="Pukkila P.J."/>
        </authorList>
    </citation>
    <scope>NUCLEOTIDE SEQUENCE [LARGE SCALE GENOMIC DNA]</scope>
    <source>
        <strain evidence="3">Okayama-7 / 130 / ATCC MYA-4618 / FGSC 9003</strain>
    </source>
</reference>
<dbReference type="VEuPathDB" id="FungiDB:CC1G_08433"/>
<evidence type="ECO:0000313" key="3">
    <source>
        <dbReference type="Proteomes" id="UP000001861"/>
    </source>
</evidence>
<feature type="compositionally biased region" description="Polar residues" evidence="1">
    <location>
        <begin position="61"/>
        <end position="71"/>
    </location>
</feature>
<dbReference type="EMBL" id="AACS02000007">
    <property type="protein sequence ID" value="EAU89951.2"/>
    <property type="molecule type" value="Genomic_DNA"/>
</dbReference>
<feature type="compositionally biased region" description="Low complexity" evidence="1">
    <location>
        <begin position="43"/>
        <end position="60"/>
    </location>
</feature>
<protein>
    <submittedName>
        <fullName evidence="2">Uncharacterized protein</fullName>
    </submittedName>
</protein>
<evidence type="ECO:0000313" key="2">
    <source>
        <dbReference type="EMBL" id="EAU89951.2"/>
    </source>
</evidence>